<dbReference type="GO" id="GO:0051301">
    <property type="term" value="P:cell division"/>
    <property type="evidence" value="ECO:0007669"/>
    <property type="project" value="UniProtKB-KW"/>
</dbReference>
<evidence type="ECO:0000313" key="13">
    <source>
        <dbReference type="Proteomes" id="UP000278807"/>
    </source>
</evidence>
<comment type="similarity">
    <text evidence="3">Belongs to the CND2 (condensin subunit 2) family.</text>
</comment>
<gene>
    <name evidence="12" type="ORF">HNAJ_LOCUS3825</name>
</gene>
<reference evidence="12 13" key="2">
    <citation type="submission" date="2018-11" db="EMBL/GenBank/DDBJ databases">
        <authorList>
            <consortium name="Pathogen Informatics"/>
        </authorList>
    </citation>
    <scope>NUCLEOTIDE SEQUENCE [LARGE SCALE GENOMIC DNA]</scope>
</reference>
<feature type="region of interest" description="Disordered" evidence="11">
    <location>
        <begin position="169"/>
        <end position="215"/>
    </location>
</feature>
<evidence type="ECO:0000256" key="2">
    <source>
        <dbReference type="ARBA" id="ARBA00004496"/>
    </source>
</evidence>
<proteinExistence type="inferred from homology"/>
<keyword evidence="8" id="KW-0498">Mitosis</keyword>
<dbReference type="PANTHER" id="PTHR13108">
    <property type="entry name" value="CONDENSIN COMPLEX SUBUNIT 2"/>
    <property type="match status" value="1"/>
</dbReference>
<dbReference type="Proteomes" id="UP000278807">
    <property type="component" value="Unassembled WGS sequence"/>
</dbReference>
<comment type="subcellular location">
    <subcellularLocation>
        <location evidence="1">Chromosome</location>
    </subcellularLocation>
    <subcellularLocation>
        <location evidence="2">Cytoplasm</location>
    </subcellularLocation>
</comment>
<evidence type="ECO:0000256" key="5">
    <source>
        <dbReference type="ARBA" id="ARBA00022454"/>
    </source>
</evidence>
<keyword evidence="7" id="KW-0132">Cell division</keyword>
<feature type="compositionally biased region" description="Acidic residues" evidence="11">
    <location>
        <begin position="184"/>
        <end position="195"/>
    </location>
</feature>
<dbReference type="AlphaFoldDB" id="A0A0R3T9U1"/>
<sequence>MFVAERVVSSAHANSNVTFADESIQKSDGKSRKSLRFNDLDDSFLGLNEQNNDDVERMARRRSRLLEPHPEVINSPAHDAARRAIASQTVPRTQVGEHYGNCIRLAAENKITYKNAFDLHLIDYMGEMIKKEDFTSFRMASSSLDASAKIYAGRVDAVHQETYKVLTGLGRSDKPSKANKDGIDENEQAPCESDDSANNAEGEAVGRRKKDRKHIPSSKKVIVTSLNKIRSKVKGFEADVDPLFQQQAAAYDDGGTVELSLNRLRTRSKFSELLQDSNTPLFDFGDSNSIICCIKPVEFYPPIDSRSFEAPLCAAFDNFRFNDDEQSMAS</sequence>
<evidence type="ECO:0000256" key="9">
    <source>
        <dbReference type="ARBA" id="ARBA00023067"/>
    </source>
</evidence>
<keyword evidence="10" id="KW-0131">Cell cycle</keyword>
<evidence type="ECO:0000256" key="8">
    <source>
        <dbReference type="ARBA" id="ARBA00022776"/>
    </source>
</evidence>
<evidence type="ECO:0000256" key="6">
    <source>
        <dbReference type="ARBA" id="ARBA00022490"/>
    </source>
</evidence>
<evidence type="ECO:0000256" key="3">
    <source>
        <dbReference type="ARBA" id="ARBA00009471"/>
    </source>
</evidence>
<evidence type="ECO:0000313" key="14">
    <source>
        <dbReference type="WBParaSite" id="HNAJ_0000383001-mRNA-1"/>
    </source>
</evidence>
<dbReference type="GO" id="GO:0000796">
    <property type="term" value="C:condensin complex"/>
    <property type="evidence" value="ECO:0007669"/>
    <property type="project" value="InterPro"/>
</dbReference>
<dbReference type="GO" id="GO:0007076">
    <property type="term" value="P:mitotic chromosome condensation"/>
    <property type="evidence" value="ECO:0007669"/>
    <property type="project" value="InterPro"/>
</dbReference>
<evidence type="ECO:0000256" key="1">
    <source>
        <dbReference type="ARBA" id="ARBA00004286"/>
    </source>
</evidence>
<dbReference type="GO" id="GO:0003682">
    <property type="term" value="F:chromatin binding"/>
    <property type="evidence" value="ECO:0007669"/>
    <property type="project" value="TreeGrafter"/>
</dbReference>
<protein>
    <recommendedName>
        <fullName evidence="4">Condensin complex subunit 2</fullName>
    </recommendedName>
</protein>
<name>A0A0R3T9U1_RODNA</name>
<keyword evidence="9" id="KW-0226">DNA condensation</keyword>
<evidence type="ECO:0000313" key="12">
    <source>
        <dbReference type="EMBL" id="VDN99684.1"/>
    </source>
</evidence>
<keyword evidence="6" id="KW-0963">Cytoplasm</keyword>
<dbReference type="InterPro" id="IPR022816">
    <property type="entry name" value="Condensin_barren_su2"/>
</dbReference>
<dbReference type="WBParaSite" id="HNAJ_0000383001-mRNA-1">
    <property type="protein sequence ID" value="HNAJ_0000383001-mRNA-1"/>
    <property type="gene ID" value="HNAJ_0000383001"/>
</dbReference>
<dbReference type="GO" id="GO:0005737">
    <property type="term" value="C:cytoplasm"/>
    <property type="evidence" value="ECO:0007669"/>
    <property type="project" value="UniProtKB-SubCell"/>
</dbReference>
<organism evidence="14">
    <name type="scientific">Rodentolepis nana</name>
    <name type="common">Dwarf tapeworm</name>
    <name type="synonym">Hymenolepis nana</name>
    <dbReference type="NCBI Taxonomy" id="102285"/>
    <lineage>
        <taxon>Eukaryota</taxon>
        <taxon>Metazoa</taxon>
        <taxon>Spiralia</taxon>
        <taxon>Lophotrochozoa</taxon>
        <taxon>Platyhelminthes</taxon>
        <taxon>Cestoda</taxon>
        <taxon>Eucestoda</taxon>
        <taxon>Cyclophyllidea</taxon>
        <taxon>Hymenolepididae</taxon>
        <taxon>Rodentolepis</taxon>
    </lineage>
</organism>
<evidence type="ECO:0000256" key="4">
    <source>
        <dbReference type="ARBA" id="ARBA00016065"/>
    </source>
</evidence>
<feature type="compositionally biased region" description="Basic and acidic residues" evidence="11">
    <location>
        <begin position="171"/>
        <end position="183"/>
    </location>
</feature>
<evidence type="ECO:0000256" key="10">
    <source>
        <dbReference type="ARBA" id="ARBA00023306"/>
    </source>
</evidence>
<accession>A0A0R3T9U1</accession>
<dbReference type="EMBL" id="UZAE01002381">
    <property type="protein sequence ID" value="VDN99684.1"/>
    <property type="molecule type" value="Genomic_DNA"/>
</dbReference>
<dbReference type="Pfam" id="PF05786">
    <property type="entry name" value="Cnd2"/>
    <property type="match status" value="1"/>
</dbReference>
<keyword evidence="13" id="KW-1185">Reference proteome</keyword>
<dbReference type="PANTHER" id="PTHR13108:SF9">
    <property type="entry name" value="CONDENSIN COMPLEX SUBUNIT 2"/>
    <property type="match status" value="1"/>
</dbReference>
<dbReference type="OrthoDB" id="362021at2759"/>
<evidence type="ECO:0000256" key="11">
    <source>
        <dbReference type="SAM" id="MobiDB-lite"/>
    </source>
</evidence>
<evidence type="ECO:0000256" key="7">
    <source>
        <dbReference type="ARBA" id="ARBA00022618"/>
    </source>
</evidence>
<keyword evidence="5" id="KW-0158">Chromosome</keyword>
<reference evidence="14" key="1">
    <citation type="submission" date="2017-02" db="UniProtKB">
        <authorList>
            <consortium name="WormBaseParasite"/>
        </authorList>
    </citation>
    <scope>IDENTIFICATION</scope>
</reference>
<dbReference type="STRING" id="102285.A0A0R3T9U1"/>